<evidence type="ECO:0000256" key="8">
    <source>
        <dbReference type="PROSITE-ProRule" id="PRU00091"/>
    </source>
</evidence>
<dbReference type="InterPro" id="IPR044237">
    <property type="entry name" value="ATXR2-like"/>
</dbReference>
<dbReference type="GO" id="GO:0016491">
    <property type="term" value="F:oxidoreductase activity"/>
    <property type="evidence" value="ECO:0007669"/>
    <property type="project" value="InterPro"/>
</dbReference>
<dbReference type="Gene3D" id="3.30.40.10">
    <property type="entry name" value="Zinc/RING finger domain, C3HC4 (zinc finger)"/>
    <property type="match status" value="2"/>
</dbReference>
<dbReference type="SUPFAM" id="SSF57903">
    <property type="entry name" value="FYVE/PHD zinc finger"/>
    <property type="match status" value="1"/>
</dbReference>
<dbReference type="SMART" id="SM00504">
    <property type="entry name" value="Ubox"/>
    <property type="match status" value="1"/>
</dbReference>
<sequence>MPAIGFGTWRLWAKEAYQPVRLALEAGYRHIDTAEGYANEAEIGRAILDSGIPRDEIFLATKASSGEKLGMKPEDTMHIMQPSRLLGEERSPDLQEYAIVGIEGTGRPVVRNGLMNSIEHALGMDNNVKLIELLLASVYVVEVILKLMVHRLYYFWNNEMAWNWFDFILVVFSIFENLLVYDLLPGQNSSPDTPSSVNLSFLRLIRLCKIVKILRVFRTLKFFSELRLMLDCVLGSLMNVMWCVIMLVFVMYVFGLLLQQGIVQYFMEEAVVSEEASLALLTYFGSVGTTVVTLFQSSTSGVDWNEPYKALHYTGTVMPLAFLAYVAFVFISVWNIVTSTFVEKALKLAQPDVDMLILEQQLQDFEDCKMLSKLFRNMGPKDAEGSGRIGMEEFSRLVETYEFRSYLQTKGIDIKNAETFFKMLVELQGEHTLDAATFANACVRMKGAATSIDLQTEEDATELLQQCRAMHQDLIKLAMDEQALLFKLSAGLQRVKDSESVQIGIDASDSVHNYRMPAEESHVLSEAAEEIPVVAMNNIDQPLSTDSNIYYIELVLASFYVVELLLKMMVHKIYFFWNAEMVWNWFDFFLVVFSVIENLLIVKILRVFRTLKFFSELRLMLDCVLGSLINAMWCVIMLVFVMYVFGLLLQQGIVQYLMEARKTMSAEANEAIMTYFGSVGQTVVTLFQSSTSGVDWNEPYKALLFTGQVMPVAFLVYVAFVFISVWNIVTSTFVEKALKLAQPDVDMLILEQQLQDFEDCKMLSKLFKSMRPTDDDGTERIGMEEFRQLVETYEFRSYLQTRGIDIKNAETFFKMLVELQGEPMIDATTFANACVRMKGAATSIDLQTVKTYTVQKPMMGMTASLSADDKEKAASVCTCIPDAADGVDAVSGQDSVHYIYVCVKGTATCDNTFAAKMSRPCLASRRMNGRPDVDDGCSQSYVADAQEGMPACTAVCLKVAEAMLIDYQQHREFRHDLADGIDDCVADAIKTLQDQKEVPSSILELVRCVARSSLEQLEPIHGTDSILIILAGGHPCIGYLFDPRPHVLCHTRGGGVARFENLNQLAARMEELLPICEVGAMLPADLTGLTILPFKLPGTGSSIASCLKPWLMPSLLCPISRELMADPVLASDGYTYERESIEQHWRNQLQGGDELPQSDPADCGARPERRGRTSPMTGNEVDGVLMSNRAVLDLIRGTVEGGHAPPEVRQDWELRRTAVEARYRQATSEVARPLQLLQATAPPLYQRSADHVRLVSNADRPRWGMEARIQLAKTGLACDFVSLDQWVPNFMFTHCMVPACSAAFVAFGAFGRRRHHCRRCGRLVCGSCAAHAAYDFEQLGHETDPDLMGHAARVCGECLEDMLDRLERRELTSSELQQVMVLDARLEQWTKRQAVHHREVVRKELSREFELRLGSEGRQMQANNEALPETEQATHLGRRLQELSRADTTRLSEEEAIQHVQEVSRLEAELRQLAGSAREAVHAGNEPRSQQVARLDVVAMREQWEQLVRQDIQGLSPAAAIQHVQRVSTLQDSIEALETQMALGMSCSQATEATRQATRQATLPGCVDESHELVNDAHAFRRSDWPLPLSLDVPMQWPTERMRRREQSLLLERRREALLVREEFEVRKEQMHRAREMQMQREQERESLRQQEEERRRLQEMQAEERRRRAAELDELARRAVTQMVGRGSARMCRRCRAGPIMNENCNNLATHNRDTVNRRNANHCPRCGWFDRNWHNWPEWDGIYGGLSKAGGGGTLANLLLGGSKKDRDSFDRAFAKYPVWRQAVDTELRLAAQWEESWGFLKEQNAEADAKRQKEKTEAWQGFTSNLDNLAITPSDDWWWQRLGIADGRERQRPRHSRHHPSIAPGNIPAGLQAAAPNRKVAHEEVDSQACGRLLDHGAILSFGRPSVRRNSRRTVAPQAAGEEVFKDRPLVALQHIFSQRMIYCCAGCMVPVGSFREVLQRILQNAHVTLESFDAPHELLDHPDLSGVPPWPCLTEGCKAVFCSETCRAQEASRGSHRILCCELKDDPTRRRAWACFKSYARQHSENLLLAASALSWAVCQVLYWDMPARRAVAELLVCENARWDKLASSRRRHKRHRIIAESWALLLQVLLPARAIPGIEILLNEEVYSRLLGEFDLVNANIEFGHPFQAALEQRELQPLWDGLRKAGVWHALAKVVSCQHEEPLVEDSAEEGLPVVLGIGLARRVALMNHSCRPNCEIDYCHNSTAVVTAIRGIRKGEELTISYVDEDGLPVRKRRRALWLLEA</sequence>
<dbReference type="PROSITE" id="PS50178">
    <property type="entry name" value="ZF_FYVE"/>
    <property type="match status" value="1"/>
</dbReference>
<dbReference type="Pfam" id="PF00248">
    <property type="entry name" value="Aldo_ket_red"/>
    <property type="match status" value="1"/>
</dbReference>
<keyword evidence="7 10" id="KW-0472">Membrane</keyword>
<dbReference type="CDD" id="cd20071">
    <property type="entry name" value="SET_SMYD"/>
    <property type="match status" value="1"/>
</dbReference>
<dbReference type="Pfam" id="PF01363">
    <property type="entry name" value="FYVE"/>
    <property type="match status" value="1"/>
</dbReference>
<comment type="subcellular location">
    <subcellularLocation>
        <location evidence="1">Membrane</location>
        <topology evidence="1">Multi-pass membrane protein</topology>
    </subcellularLocation>
</comment>
<keyword evidence="5" id="KW-0862">Zinc</keyword>
<dbReference type="InterPro" id="IPR036812">
    <property type="entry name" value="NAD(P)_OxRdtase_dom_sf"/>
</dbReference>
<evidence type="ECO:0000256" key="6">
    <source>
        <dbReference type="ARBA" id="ARBA00022989"/>
    </source>
</evidence>
<feature type="transmembrane region" description="Helical" evidence="10">
    <location>
        <begin position="237"/>
        <end position="258"/>
    </location>
</feature>
<feature type="domain" description="SET" evidence="12">
    <location>
        <begin position="2121"/>
        <end position="2250"/>
    </location>
</feature>
<evidence type="ECO:0000256" key="4">
    <source>
        <dbReference type="ARBA" id="ARBA00022771"/>
    </source>
</evidence>
<dbReference type="InterPro" id="IPR011011">
    <property type="entry name" value="Znf_FYVE_PHD"/>
</dbReference>
<dbReference type="PROSITE" id="PS50280">
    <property type="entry name" value="SET"/>
    <property type="match status" value="1"/>
</dbReference>
<dbReference type="InterPro" id="IPR003613">
    <property type="entry name" value="Ubox_domain"/>
</dbReference>
<reference evidence="14" key="1">
    <citation type="submission" date="2021-02" db="EMBL/GenBank/DDBJ databases">
        <authorList>
            <person name="Dougan E. K."/>
            <person name="Rhodes N."/>
            <person name="Thang M."/>
            <person name="Chan C."/>
        </authorList>
    </citation>
    <scope>NUCLEOTIDE SEQUENCE</scope>
</reference>
<evidence type="ECO:0000259" key="13">
    <source>
        <dbReference type="PROSITE" id="PS51698"/>
    </source>
</evidence>
<dbReference type="InterPro" id="IPR046341">
    <property type="entry name" value="SET_dom_sf"/>
</dbReference>
<evidence type="ECO:0000256" key="9">
    <source>
        <dbReference type="SAM" id="MobiDB-lite"/>
    </source>
</evidence>
<feature type="transmembrane region" description="Helical" evidence="10">
    <location>
        <begin position="317"/>
        <end position="337"/>
    </location>
</feature>
<dbReference type="GO" id="GO:0008270">
    <property type="term" value="F:zinc ion binding"/>
    <property type="evidence" value="ECO:0007669"/>
    <property type="project" value="UniProtKB-KW"/>
</dbReference>
<dbReference type="GO" id="GO:0016567">
    <property type="term" value="P:protein ubiquitination"/>
    <property type="evidence" value="ECO:0007669"/>
    <property type="project" value="InterPro"/>
</dbReference>
<dbReference type="SUPFAM" id="SSF81324">
    <property type="entry name" value="Voltage-gated potassium channels"/>
    <property type="match status" value="2"/>
</dbReference>
<dbReference type="GO" id="GO:0016020">
    <property type="term" value="C:membrane"/>
    <property type="evidence" value="ECO:0007669"/>
    <property type="project" value="UniProtKB-SubCell"/>
</dbReference>
<dbReference type="InterPro" id="IPR005821">
    <property type="entry name" value="Ion_trans_dom"/>
</dbReference>
<keyword evidence="2 10" id="KW-0812">Transmembrane</keyword>
<evidence type="ECO:0000256" key="10">
    <source>
        <dbReference type="SAM" id="Phobius"/>
    </source>
</evidence>
<accession>A0A812XUF5</accession>
<dbReference type="InterPro" id="IPR027359">
    <property type="entry name" value="Volt_channel_dom_sf"/>
</dbReference>
<dbReference type="OrthoDB" id="431720at2759"/>
<feature type="transmembrane region" description="Helical" evidence="10">
    <location>
        <begin position="549"/>
        <end position="570"/>
    </location>
</feature>
<dbReference type="InterPro" id="IPR013083">
    <property type="entry name" value="Znf_RING/FYVE/PHD"/>
</dbReference>
<dbReference type="InterPro" id="IPR018170">
    <property type="entry name" value="Aldo/ket_reductase_CS"/>
</dbReference>
<evidence type="ECO:0000256" key="2">
    <source>
        <dbReference type="ARBA" id="ARBA00022692"/>
    </source>
</evidence>
<evidence type="ECO:0000259" key="11">
    <source>
        <dbReference type="PROSITE" id="PS50178"/>
    </source>
</evidence>
<dbReference type="PANTHER" id="PTHR47436">
    <property type="entry name" value="HISTONE-LYSINE N-METHYLTRANSFERASE ATXR2"/>
    <property type="match status" value="1"/>
</dbReference>
<keyword evidence="6 10" id="KW-1133">Transmembrane helix</keyword>
<proteinExistence type="predicted"/>
<dbReference type="SMART" id="SM00064">
    <property type="entry name" value="FYVE"/>
    <property type="match status" value="1"/>
</dbReference>
<dbReference type="GO" id="GO:0005216">
    <property type="term" value="F:monoatomic ion channel activity"/>
    <property type="evidence" value="ECO:0007669"/>
    <property type="project" value="InterPro"/>
</dbReference>
<dbReference type="Pfam" id="PF04564">
    <property type="entry name" value="U-box"/>
    <property type="match status" value="1"/>
</dbReference>
<comment type="caution">
    <text evidence="14">The sequence shown here is derived from an EMBL/GenBank/DDBJ whole genome shotgun (WGS) entry which is preliminary data.</text>
</comment>
<dbReference type="Pfam" id="PF00520">
    <property type="entry name" value="Ion_trans"/>
    <property type="match status" value="2"/>
</dbReference>
<keyword evidence="4 8" id="KW-0863">Zinc-finger</keyword>
<dbReference type="GO" id="GO:0008168">
    <property type="term" value="F:methyltransferase activity"/>
    <property type="evidence" value="ECO:0007669"/>
    <property type="project" value="InterPro"/>
</dbReference>
<dbReference type="Proteomes" id="UP000649617">
    <property type="component" value="Unassembled WGS sequence"/>
</dbReference>
<feature type="region of interest" description="Disordered" evidence="9">
    <location>
        <begin position="1637"/>
        <end position="1657"/>
    </location>
</feature>
<dbReference type="InterPro" id="IPR001214">
    <property type="entry name" value="SET_dom"/>
</dbReference>
<dbReference type="InterPro" id="IPR000306">
    <property type="entry name" value="Znf_FYVE"/>
</dbReference>
<dbReference type="Gene3D" id="2.170.270.10">
    <property type="entry name" value="SET domain"/>
    <property type="match status" value="1"/>
</dbReference>
<feature type="transmembrane region" description="Helical" evidence="10">
    <location>
        <begin position="278"/>
        <end position="297"/>
    </location>
</feature>
<evidence type="ECO:0000256" key="5">
    <source>
        <dbReference type="ARBA" id="ARBA00022833"/>
    </source>
</evidence>
<feature type="transmembrane region" description="Helical" evidence="10">
    <location>
        <begin position="161"/>
        <end position="184"/>
    </location>
</feature>
<feature type="region of interest" description="Disordered" evidence="9">
    <location>
        <begin position="1150"/>
        <end position="1181"/>
    </location>
</feature>
<dbReference type="EMBL" id="CAJNIZ010046404">
    <property type="protein sequence ID" value="CAE7747739.1"/>
    <property type="molecule type" value="Genomic_DNA"/>
</dbReference>
<dbReference type="Pfam" id="PF00856">
    <property type="entry name" value="SET"/>
    <property type="match status" value="1"/>
</dbReference>
<organism evidence="14 15">
    <name type="scientific">Symbiodinium pilosum</name>
    <name type="common">Dinoflagellate</name>
    <dbReference type="NCBI Taxonomy" id="2952"/>
    <lineage>
        <taxon>Eukaryota</taxon>
        <taxon>Sar</taxon>
        <taxon>Alveolata</taxon>
        <taxon>Dinophyceae</taxon>
        <taxon>Suessiales</taxon>
        <taxon>Symbiodiniaceae</taxon>
        <taxon>Symbiodinium</taxon>
    </lineage>
</organism>
<dbReference type="Gene3D" id="1.20.120.350">
    <property type="entry name" value="Voltage-gated potassium channels. Chain C"/>
    <property type="match status" value="2"/>
</dbReference>
<evidence type="ECO:0000313" key="14">
    <source>
        <dbReference type="EMBL" id="CAE7747739.1"/>
    </source>
</evidence>
<dbReference type="SUPFAM" id="SSF82199">
    <property type="entry name" value="SET domain"/>
    <property type="match status" value="1"/>
</dbReference>
<name>A0A812XUF5_SYMPI</name>
<feature type="domain" description="FYVE-type" evidence="11">
    <location>
        <begin position="1300"/>
        <end position="1363"/>
    </location>
</feature>
<dbReference type="GO" id="GO:0004842">
    <property type="term" value="F:ubiquitin-protein transferase activity"/>
    <property type="evidence" value="ECO:0007669"/>
    <property type="project" value="InterPro"/>
</dbReference>
<feature type="transmembrane region" description="Helical" evidence="10">
    <location>
        <begin position="709"/>
        <end position="729"/>
    </location>
</feature>
<keyword evidence="3" id="KW-0479">Metal-binding</keyword>
<evidence type="ECO:0000256" key="7">
    <source>
        <dbReference type="ARBA" id="ARBA00023136"/>
    </source>
</evidence>
<feature type="domain" description="U-box" evidence="13">
    <location>
        <begin position="1110"/>
        <end position="1144"/>
    </location>
</feature>
<feature type="transmembrane region" description="Helical" evidence="10">
    <location>
        <begin position="582"/>
        <end position="602"/>
    </location>
</feature>
<dbReference type="PROSITE" id="PS00798">
    <property type="entry name" value="ALDOKETO_REDUCTASE_1"/>
    <property type="match status" value="1"/>
</dbReference>
<feature type="transmembrane region" description="Helical" evidence="10">
    <location>
        <begin position="130"/>
        <end position="149"/>
    </location>
</feature>
<dbReference type="SUPFAM" id="SSF51430">
    <property type="entry name" value="NAD(P)-linked oxidoreductase"/>
    <property type="match status" value="1"/>
</dbReference>
<keyword evidence="15" id="KW-1185">Reference proteome</keyword>
<feature type="compositionally biased region" description="Basic residues" evidence="9">
    <location>
        <begin position="1854"/>
        <end position="1863"/>
    </location>
</feature>
<dbReference type="SUPFAM" id="SSF57850">
    <property type="entry name" value="RING/U-box"/>
    <property type="match status" value="1"/>
</dbReference>
<evidence type="ECO:0000256" key="3">
    <source>
        <dbReference type="ARBA" id="ARBA00022723"/>
    </source>
</evidence>
<feature type="transmembrane region" description="Helical" evidence="10">
    <location>
        <begin position="623"/>
        <end position="649"/>
    </location>
</feature>
<gene>
    <name evidence="14" type="primary">YPR1</name>
    <name evidence="14" type="ORF">SPIL2461_LOCUS21607</name>
</gene>
<protein>
    <submittedName>
        <fullName evidence="14">YPR1 protein</fullName>
    </submittedName>
</protein>
<evidence type="ECO:0000313" key="15">
    <source>
        <dbReference type="Proteomes" id="UP000649617"/>
    </source>
</evidence>
<feature type="region of interest" description="Disordered" evidence="9">
    <location>
        <begin position="1851"/>
        <end position="1873"/>
    </location>
</feature>
<dbReference type="InterPro" id="IPR017455">
    <property type="entry name" value="Znf_FYVE-rel"/>
</dbReference>
<dbReference type="PANTHER" id="PTHR47436:SF1">
    <property type="entry name" value="SET DOMAIN-CONTAINING PROTEIN"/>
    <property type="match status" value="1"/>
</dbReference>
<dbReference type="InterPro" id="IPR023210">
    <property type="entry name" value="NADP_OxRdtase_dom"/>
</dbReference>
<evidence type="ECO:0000256" key="1">
    <source>
        <dbReference type="ARBA" id="ARBA00004141"/>
    </source>
</evidence>
<dbReference type="PROSITE" id="PS51698">
    <property type="entry name" value="U_BOX"/>
    <property type="match status" value="1"/>
</dbReference>
<dbReference type="Gene3D" id="1.10.287.70">
    <property type="match status" value="2"/>
</dbReference>
<dbReference type="CDD" id="cd16655">
    <property type="entry name" value="RING-Ubox_WDSUB1-like"/>
    <property type="match status" value="1"/>
</dbReference>
<dbReference type="Gene3D" id="3.20.20.100">
    <property type="entry name" value="NADP-dependent oxidoreductase domain"/>
    <property type="match status" value="1"/>
</dbReference>
<evidence type="ECO:0000259" key="12">
    <source>
        <dbReference type="PROSITE" id="PS50280"/>
    </source>
</evidence>